<feature type="non-terminal residue" evidence="1">
    <location>
        <position position="290"/>
    </location>
</feature>
<dbReference type="Gene3D" id="2.60.40.420">
    <property type="entry name" value="Cupredoxins - blue copper proteins"/>
    <property type="match status" value="1"/>
</dbReference>
<dbReference type="SUPFAM" id="SSF49503">
    <property type="entry name" value="Cupredoxins"/>
    <property type="match status" value="1"/>
</dbReference>
<gene>
    <name evidence="1" type="ORF">METZ01_LOCUS390425</name>
</gene>
<proteinExistence type="predicted"/>
<protein>
    <submittedName>
        <fullName evidence="1">Uncharacterized protein</fullName>
    </submittedName>
</protein>
<feature type="non-terminal residue" evidence="1">
    <location>
        <position position="1"/>
    </location>
</feature>
<accession>A0A382UV69</accession>
<reference evidence="1" key="1">
    <citation type="submission" date="2018-05" db="EMBL/GenBank/DDBJ databases">
        <authorList>
            <person name="Lanie J.A."/>
            <person name="Ng W.-L."/>
            <person name="Kazmierczak K.M."/>
            <person name="Andrzejewski T.M."/>
            <person name="Davidsen T.M."/>
            <person name="Wayne K.J."/>
            <person name="Tettelin H."/>
            <person name="Glass J.I."/>
            <person name="Rusch D."/>
            <person name="Podicherti R."/>
            <person name="Tsui H.-C.T."/>
            <person name="Winkler M.E."/>
        </authorList>
    </citation>
    <scope>NUCLEOTIDE SEQUENCE</scope>
</reference>
<sequence>YRDLVELQASGAPIPEALSLTTDDLTALVHELDTLAAFAARHAEPDAACAAGFVSDAIQTPNMGSHFYRSRAFLDGFDPNAPEILLYAPADGSLVAGPLGQCLGGRWDGPDLSLVGTAFLLPPNVVGIDHPAAFTGDLDNWHSHFNLCRGNARGRDSFVTRAECEASGGKWFDAIGWMLHAWVAPGFDDQLGVFSMWNPTIAPVADPEAVRASRRIRGSDFPEGARQALITNFAFERTIAIEVGQSVYFNNVDSVPHTVSAGTPDDPDLASFDSGLLFPGDNWELPTSEP</sequence>
<evidence type="ECO:0000313" key="1">
    <source>
        <dbReference type="EMBL" id="SVD37571.1"/>
    </source>
</evidence>
<name>A0A382UV69_9ZZZZ</name>
<dbReference type="AlphaFoldDB" id="A0A382UV69"/>
<organism evidence="1">
    <name type="scientific">marine metagenome</name>
    <dbReference type="NCBI Taxonomy" id="408172"/>
    <lineage>
        <taxon>unclassified sequences</taxon>
        <taxon>metagenomes</taxon>
        <taxon>ecological metagenomes</taxon>
    </lineage>
</organism>
<dbReference type="InterPro" id="IPR008972">
    <property type="entry name" value="Cupredoxin"/>
</dbReference>
<dbReference type="EMBL" id="UINC01146694">
    <property type="protein sequence ID" value="SVD37571.1"/>
    <property type="molecule type" value="Genomic_DNA"/>
</dbReference>